<keyword evidence="1 6" id="KW-1277">Toxin-antitoxin system</keyword>
<evidence type="ECO:0000256" key="4">
    <source>
        <dbReference type="ARBA" id="ARBA00022801"/>
    </source>
</evidence>
<dbReference type="InterPro" id="IPR002716">
    <property type="entry name" value="PIN_dom"/>
</dbReference>
<dbReference type="EC" id="3.1.-.-" evidence="6"/>
<name>A0ABS1LEB2_9ACTN</name>
<dbReference type="Proteomes" id="UP000636918">
    <property type="component" value="Unassembled WGS sequence"/>
</dbReference>
<reference evidence="8 9" key="1">
    <citation type="submission" date="2021-01" db="EMBL/GenBank/DDBJ databases">
        <title>Genome seq and assembly of Nocardiodes sp. G10.</title>
        <authorList>
            <person name="Chhetri G."/>
        </authorList>
    </citation>
    <scope>NUCLEOTIDE SEQUENCE [LARGE SCALE GENOMIC DNA]</scope>
    <source>
        <strain evidence="8 9">G10</strain>
    </source>
</reference>
<feature type="domain" description="PIN" evidence="7">
    <location>
        <begin position="6"/>
        <end position="123"/>
    </location>
</feature>
<feature type="binding site" evidence="6">
    <location>
        <position position="97"/>
    </location>
    <ligand>
        <name>Mg(2+)</name>
        <dbReference type="ChEBI" id="CHEBI:18420"/>
    </ligand>
</feature>
<dbReference type="RefSeq" id="WP_201939092.1">
    <property type="nucleotide sequence ID" value="NZ_JAERSG010000005.1"/>
</dbReference>
<dbReference type="HAMAP" id="MF_00265">
    <property type="entry name" value="VapC_Nob1"/>
    <property type="match status" value="1"/>
</dbReference>
<dbReference type="InterPro" id="IPR029060">
    <property type="entry name" value="PIN-like_dom_sf"/>
</dbReference>
<evidence type="ECO:0000256" key="3">
    <source>
        <dbReference type="ARBA" id="ARBA00022723"/>
    </source>
</evidence>
<evidence type="ECO:0000259" key="7">
    <source>
        <dbReference type="Pfam" id="PF01850"/>
    </source>
</evidence>
<proteinExistence type="inferred from homology"/>
<evidence type="ECO:0000313" key="9">
    <source>
        <dbReference type="Proteomes" id="UP000636918"/>
    </source>
</evidence>
<dbReference type="EMBL" id="JAERSG010000005">
    <property type="protein sequence ID" value="MBL0749272.1"/>
    <property type="molecule type" value="Genomic_DNA"/>
</dbReference>
<keyword evidence="2 6" id="KW-0540">Nuclease</keyword>
<keyword evidence="4 6" id="KW-0378">Hydrolase</keyword>
<accession>A0ABS1LEB2</accession>
<dbReference type="InterPro" id="IPR022907">
    <property type="entry name" value="VapC_family"/>
</dbReference>
<dbReference type="PANTHER" id="PTHR35901:SF1">
    <property type="entry name" value="EXONUCLEASE VAPC9"/>
    <property type="match status" value="1"/>
</dbReference>
<dbReference type="CDD" id="cd09873">
    <property type="entry name" value="PIN_Pae0151-like"/>
    <property type="match status" value="1"/>
</dbReference>
<evidence type="ECO:0000256" key="1">
    <source>
        <dbReference type="ARBA" id="ARBA00022649"/>
    </source>
</evidence>
<keyword evidence="9" id="KW-1185">Reference proteome</keyword>
<dbReference type="SUPFAM" id="SSF88723">
    <property type="entry name" value="PIN domain-like"/>
    <property type="match status" value="1"/>
</dbReference>
<keyword evidence="5 6" id="KW-0460">Magnesium</keyword>
<dbReference type="PANTHER" id="PTHR35901">
    <property type="entry name" value="RIBONUCLEASE VAPC3"/>
    <property type="match status" value="1"/>
</dbReference>
<comment type="similarity">
    <text evidence="6">Belongs to the PINc/VapC protein family.</text>
</comment>
<dbReference type="InterPro" id="IPR051619">
    <property type="entry name" value="TypeII_TA_RNase_PINc/VapC"/>
</dbReference>
<comment type="cofactor">
    <cofactor evidence="6">
        <name>Mg(2+)</name>
        <dbReference type="ChEBI" id="CHEBI:18420"/>
    </cofactor>
</comment>
<comment type="function">
    <text evidence="6">Toxic component of a toxin-antitoxin (TA) system. An RNase.</text>
</comment>
<dbReference type="Pfam" id="PF01850">
    <property type="entry name" value="PIN"/>
    <property type="match status" value="1"/>
</dbReference>
<organism evidence="8 9">
    <name type="scientific">Nocardioides baculatus</name>
    <dbReference type="NCBI Taxonomy" id="2801337"/>
    <lineage>
        <taxon>Bacteria</taxon>
        <taxon>Bacillati</taxon>
        <taxon>Actinomycetota</taxon>
        <taxon>Actinomycetes</taxon>
        <taxon>Propionibacteriales</taxon>
        <taxon>Nocardioidaceae</taxon>
        <taxon>Nocardioides</taxon>
    </lineage>
</organism>
<sequence length="133" mass="13631">MADAWVVDASVLIDLVIGGASSAASAAALVGGRLHAPAHVDVEVTSALARLQRAGVVSHPAAGRALAAFARTPLERHDLPPLVSGAWKRTSALRVADAFYVELAHQLGTSVLTIDARLARASKIAVLPDGLEG</sequence>
<protein>
    <recommendedName>
        <fullName evidence="6">Ribonuclease VapC</fullName>
        <shortName evidence="6">RNase VapC</shortName>
        <ecNumber evidence="6">3.1.-.-</ecNumber>
    </recommendedName>
    <alternativeName>
        <fullName evidence="6">Toxin VapC</fullName>
    </alternativeName>
</protein>
<gene>
    <name evidence="6" type="primary">vapC</name>
    <name evidence="8" type="ORF">JI751_16750</name>
</gene>
<feature type="binding site" evidence="6">
    <location>
        <position position="8"/>
    </location>
    <ligand>
        <name>Mg(2+)</name>
        <dbReference type="ChEBI" id="CHEBI:18420"/>
    </ligand>
</feature>
<dbReference type="Gene3D" id="3.40.50.1010">
    <property type="entry name" value="5'-nuclease"/>
    <property type="match status" value="1"/>
</dbReference>
<evidence type="ECO:0000256" key="6">
    <source>
        <dbReference type="HAMAP-Rule" id="MF_00265"/>
    </source>
</evidence>
<evidence type="ECO:0000256" key="2">
    <source>
        <dbReference type="ARBA" id="ARBA00022722"/>
    </source>
</evidence>
<comment type="caution">
    <text evidence="8">The sequence shown here is derived from an EMBL/GenBank/DDBJ whole genome shotgun (WGS) entry which is preliminary data.</text>
</comment>
<dbReference type="InterPro" id="IPR044153">
    <property type="entry name" value="PIN_Pae0151-like"/>
</dbReference>
<keyword evidence="3 6" id="KW-0479">Metal-binding</keyword>
<evidence type="ECO:0000256" key="5">
    <source>
        <dbReference type="ARBA" id="ARBA00022842"/>
    </source>
</evidence>
<keyword evidence="6" id="KW-0800">Toxin</keyword>
<evidence type="ECO:0000313" key="8">
    <source>
        <dbReference type="EMBL" id="MBL0749272.1"/>
    </source>
</evidence>